<feature type="region of interest" description="Disordered" evidence="1">
    <location>
        <begin position="38"/>
        <end position="68"/>
    </location>
</feature>
<gene>
    <name evidence="2" type="ORF">BJ991_003253</name>
</gene>
<feature type="compositionally biased region" description="Low complexity" evidence="1">
    <location>
        <begin position="38"/>
        <end position="57"/>
    </location>
</feature>
<sequence>MNELVFAASVLDGHRAEALRRENELLLRVRERRQGAAALPAAALPAEAAPSARPRAAGGDRKSRPRHA</sequence>
<protein>
    <submittedName>
        <fullName evidence="2">Uncharacterized protein</fullName>
    </submittedName>
</protein>
<dbReference type="Proteomes" id="UP000576969">
    <property type="component" value="Unassembled WGS sequence"/>
</dbReference>
<evidence type="ECO:0000256" key="1">
    <source>
        <dbReference type="SAM" id="MobiDB-lite"/>
    </source>
</evidence>
<evidence type="ECO:0000313" key="3">
    <source>
        <dbReference type="Proteomes" id="UP000576969"/>
    </source>
</evidence>
<reference evidence="2 3" key="1">
    <citation type="submission" date="2020-07" db="EMBL/GenBank/DDBJ databases">
        <title>Sequencing the genomes of 1000 actinobacteria strains.</title>
        <authorList>
            <person name="Klenk H.-P."/>
        </authorList>
    </citation>
    <scope>NUCLEOTIDE SEQUENCE [LARGE SCALE GENOMIC DNA]</scope>
    <source>
        <strain evidence="2 3">DSM 24662</strain>
    </source>
</reference>
<dbReference type="EMBL" id="JACCBV010000001">
    <property type="protein sequence ID" value="NYE21225.1"/>
    <property type="molecule type" value="Genomic_DNA"/>
</dbReference>
<dbReference type="RefSeq" id="WP_179491717.1">
    <property type="nucleotide sequence ID" value="NZ_JACCBV010000001.1"/>
</dbReference>
<keyword evidence="3" id="KW-1185">Reference proteome</keyword>
<proteinExistence type="predicted"/>
<organism evidence="2 3">
    <name type="scientific">Microbacterium immunditiarum</name>
    <dbReference type="NCBI Taxonomy" id="337480"/>
    <lineage>
        <taxon>Bacteria</taxon>
        <taxon>Bacillati</taxon>
        <taxon>Actinomycetota</taxon>
        <taxon>Actinomycetes</taxon>
        <taxon>Micrococcales</taxon>
        <taxon>Microbacteriaceae</taxon>
        <taxon>Microbacterium</taxon>
    </lineage>
</organism>
<comment type="caution">
    <text evidence="2">The sequence shown here is derived from an EMBL/GenBank/DDBJ whole genome shotgun (WGS) entry which is preliminary data.</text>
</comment>
<accession>A0A7Y9GR90</accession>
<evidence type="ECO:0000313" key="2">
    <source>
        <dbReference type="EMBL" id="NYE21225.1"/>
    </source>
</evidence>
<name>A0A7Y9GR90_9MICO</name>
<dbReference type="AlphaFoldDB" id="A0A7Y9GR90"/>